<keyword evidence="1" id="KW-0812">Transmembrane</keyword>
<feature type="transmembrane region" description="Helical" evidence="1">
    <location>
        <begin position="294"/>
        <end position="315"/>
    </location>
</feature>
<feature type="domain" description="DUF4220" evidence="2">
    <location>
        <begin position="28"/>
        <end position="385"/>
    </location>
</feature>
<sequence>MKHIWGKWNIRGFVMLSLVLRLFKLLIWSAYLLANWSADYAVGQISDSLGDKPEPNESPKTNELLAFWAMFLLLHLGGPDTITALALEDNELWLRSLFGLACQFTATLYVFLLSIPTSLLVPTSLMLVARVIKYVERIRAMRGASLERFKDSMLRMPEPGVDYTRFMEEYKTRKVLKERSQLVRIPELDRQLGVKESVSSDLEKECMTNLEVIQHAYKYFNIYKGLLLLSAKDALRILEVELSFMYGNLFTKVNILHTWLGASFRCIASGCLFTSLYIFKTLRKDGYDGFDVGLTYALIIGGITLEFISIIIFCVSDWTFSRFSKPNEELHKSFEKFLNWLLGFRELKWKKCQCYMEEKNCHRVLDRLFIFWRWSEYIYAYNLISSSLKIKPKRIHHNKGCIHRSSDAIIRRLYIGRAVHFIYQGAVSVSKALNGLREKIDRYIISLFIKHRLKYNLLYPVRLVLRFWFGVALMKYILEFFGISHQLNVIVYTSRERLTKELWEFIFEEVTRKSVFVVGMESASQIYSARGNWILHDMKVEIDNEKLLQYVTDLDYDQSILVWHIATELLHQTGAACEGRDVRSKELSQTLSEYMMYLLIAQPSLMSTVAGIDKLRFRDAIAEVKNLRKAIKILQKKDVKDLGDVKRVCQKIMSAVEDSRPRNESAKSMEAQVVSKVWVEMLCYAATHCDSKQHAAQLNIGGELINFVWLLKAHFGLGEQFRTTKEDSRAKMILDRTTSSCLV</sequence>
<dbReference type="Pfam" id="PF13968">
    <property type="entry name" value="DUF4220"/>
    <property type="match status" value="1"/>
</dbReference>
<evidence type="ECO:0000259" key="2">
    <source>
        <dbReference type="Pfam" id="PF13968"/>
    </source>
</evidence>
<gene>
    <name evidence="3" type="ORF">Bca52824_018517</name>
</gene>
<name>A0A8X7VQ93_BRACI</name>
<accession>A0A8X7VQ93</accession>
<keyword evidence="4" id="KW-1185">Reference proteome</keyword>
<dbReference type="InterPro" id="IPR025315">
    <property type="entry name" value="DUF4220"/>
</dbReference>
<keyword evidence="1" id="KW-0472">Membrane</keyword>
<evidence type="ECO:0000313" key="3">
    <source>
        <dbReference type="EMBL" id="KAG2315395.1"/>
    </source>
</evidence>
<protein>
    <recommendedName>
        <fullName evidence="2">DUF4220 domain-containing protein</fullName>
    </recommendedName>
</protein>
<comment type="caution">
    <text evidence="3">The sequence shown here is derived from an EMBL/GenBank/DDBJ whole genome shotgun (WGS) entry which is preliminary data.</text>
</comment>
<dbReference type="Proteomes" id="UP000886595">
    <property type="component" value="Unassembled WGS sequence"/>
</dbReference>
<dbReference type="EMBL" id="JAAMPC010000004">
    <property type="protein sequence ID" value="KAG2315395.1"/>
    <property type="molecule type" value="Genomic_DNA"/>
</dbReference>
<evidence type="ECO:0000313" key="4">
    <source>
        <dbReference type="Proteomes" id="UP000886595"/>
    </source>
</evidence>
<proteinExistence type="predicted"/>
<dbReference type="InterPro" id="IPR007658">
    <property type="entry name" value="DUF594"/>
</dbReference>
<keyword evidence="1" id="KW-1133">Transmembrane helix</keyword>
<dbReference type="PANTHER" id="PTHR31325">
    <property type="entry name" value="OS01G0798800 PROTEIN-RELATED"/>
    <property type="match status" value="1"/>
</dbReference>
<feature type="transmembrane region" description="Helical" evidence="1">
    <location>
        <begin position="259"/>
        <end position="279"/>
    </location>
</feature>
<feature type="transmembrane region" description="Helical" evidence="1">
    <location>
        <begin position="118"/>
        <end position="135"/>
    </location>
</feature>
<organism evidence="3 4">
    <name type="scientific">Brassica carinata</name>
    <name type="common">Ethiopian mustard</name>
    <name type="synonym">Abyssinian cabbage</name>
    <dbReference type="NCBI Taxonomy" id="52824"/>
    <lineage>
        <taxon>Eukaryota</taxon>
        <taxon>Viridiplantae</taxon>
        <taxon>Streptophyta</taxon>
        <taxon>Embryophyta</taxon>
        <taxon>Tracheophyta</taxon>
        <taxon>Spermatophyta</taxon>
        <taxon>Magnoliopsida</taxon>
        <taxon>eudicotyledons</taxon>
        <taxon>Gunneridae</taxon>
        <taxon>Pentapetalae</taxon>
        <taxon>rosids</taxon>
        <taxon>malvids</taxon>
        <taxon>Brassicales</taxon>
        <taxon>Brassicaceae</taxon>
        <taxon>Brassiceae</taxon>
        <taxon>Brassica</taxon>
    </lineage>
</organism>
<evidence type="ECO:0000256" key="1">
    <source>
        <dbReference type="SAM" id="Phobius"/>
    </source>
</evidence>
<dbReference type="Pfam" id="PF04578">
    <property type="entry name" value="DUF594"/>
    <property type="match status" value="1"/>
</dbReference>
<feature type="transmembrane region" description="Helical" evidence="1">
    <location>
        <begin position="12"/>
        <end position="34"/>
    </location>
</feature>
<feature type="transmembrane region" description="Helical" evidence="1">
    <location>
        <begin position="457"/>
        <end position="478"/>
    </location>
</feature>
<dbReference type="AlphaFoldDB" id="A0A8X7VQ93"/>
<reference evidence="3 4" key="1">
    <citation type="submission" date="2020-02" db="EMBL/GenBank/DDBJ databases">
        <authorList>
            <person name="Ma Q."/>
            <person name="Huang Y."/>
            <person name="Song X."/>
            <person name="Pei D."/>
        </authorList>
    </citation>
    <scope>NUCLEOTIDE SEQUENCE [LARGE SCALE GENOMIC DNA]</scope>
    <source>
        <strain evidence="3">Sxm20200214</strain>
        <tissue evidence="3">Leaf</tissue>
    </source>
</reference>
<dbReference type="OrthoDB" id="1689146at2759"/>